<dbReference type="InterPro" id="IPR057670">
    <property type="entry name" value="SH3_retrovirus"/>
</dbReference>
<keyword evidence="2" id="KW-0472">Membrane</keyword>
<sequence>MYDEEDSRLMEIKNEMELNGYEVEDEMFVKKVLNSLPLKFDYIVAVLQETIDFSKMSIEELHGSLILHESKINERLENSTKKDSTEKLLQALTPKGNGQGQSNNGGGDSHARGQNFRARGCGGRGNYQGHGRARYSPQRTGVAERKNLIGMDMVRSMMKAKNAIRKKLDDKTEKCIFIGYRSETKGYKLFNPEVNLILVLILAAIYLLWTIILHLLQVIMSMFRFHNKGGTSCLYLLSPGWDKLFISLIPIGVGKTTVKTNKVNVRNGSCKWPDPIYETTRLLQDAKTKTYDEKVYKLLVATVYSSSLFICFLECISQGSSRSSFLGEVNINLADFADALRPSSVCYLLLIVILEQFYTSQSNFLLPKLVSELLETSLASEIEVTVMRSHFCDRMQDSFAQLQTVKESLIDYINKKNAELEEVQLRAATVEADSNCHMKKYEAHDRITNELECTVLNLECCREKSLKLENSLKKCNAEKLKLDDSLKEYRSVNHEGNSDSDFPSIRSIEQILQDDSFELSAAFQELPNYKDTNSGIDASTVDFTNSPNTAVGVVLPTIADEKSCSYSPPNSTAFKDTESALGQQTKFTDNITDITDIEEHFKEHQKLMSGIGMLQKELEKLRNENLSSLIPLEHQFLSSHKILERDLSQLDLIGCLIDKAGSIISEMRTTRANIRVLSKENIPKVASEDDKMVQISGEFDITRDALVHVTTCLKANLFERDSTSAAHGSSAPHHRFPVDASVGPKYHGGRDSKSHGHGFSYSDGYGASHNLPSSDTYAGYGSSQGGGSNYSSYDGYSSRYGNIG</sequence>
<dbReference type="PANTHER" id="PTHR34452">
    <property type="entry name" value="MYOSIN HEAVY CHAIN-RELATED PROTEIN"/>
    <property type="match status" value="1"/>
</dbReference>
<feature type="region of interest" description="Disordered" evidence="1">
    <location>
        <begin position="724"/>
        <end position="757"/>
    </location>
</feature>
<dbReference type="GO" id="GO:0003723">
    <property type="term" value="F:RNA binding"/>
    <property type="evidence" value="ECO:0007669"/>
    <property type="project" value="InterPro"/>
</dbReference>
<feature type="compositionally biased region" description="Gly residues" evidence="1">
    <location>
        <begin position="97"/>
        <end position="108"/>
    </location>
</feature>
<feature type="domain" description="C2 NT-type" evidence="3">
    <location>
        <begin position="215"/>
        <end position="373"/>
    </location>
</feature>
<feature type="region of interest" description="Disordered" evidence="1">
    <location>
        <begin position="93"/>
        <end position="136"/>
    </location>
</feature>
<keyword evidence="2" id="KW-0812">Transmembrane</keyword>
<dbReference type="Pfam" id="PF10358">
    <property type="entry name" value="NT-C2"/>
    <property type="match status" value="1"/>
</dbReference>
<keyword evidence="5" id="KW-1185">Reference proteome</keyword>
<evidence type="ECO:0000256" key="1">
    <source>
        <dbReference type="SAM" id="MobiDB-lite"/>
    </source>
</evidence>
<evidence type="ECO:0000313" key="4">
    <source>
        <dbReference type="EMBL" id="KAG6501170.1"/>
    </source>
</evidence>
<keyword evidence="2" id="KW-1133">Transmembrane helix</keyword>
<dbReference type="EMBL" id="JACMSC010000011">
    <property type="protein sequence ID" value="KAG6501170.1"/>
    <property type="molecule type" value="Genomic_DNA"/>
</dbReference>
<organism evidence="4 5">
    <name type="scientific">Zingiber officinale</name>
    <name type="common">Ginger</name>
    <name type="synonym">Amomum zingiber</name>
    <dbReference type="NCBI Taxonomy" id="94328"/>
    <lineage>
        <taxon>Eukaryota</taxon>
        <taxon>Viridiplantae</taxon>
        <taxon>Streptophyta</taxon>
        <taxon>Embryophyta</taxon>
        <taxon>Tracheophyta</taxon>
        <taxon>Spermatophyta</taxon>
        <taxon>Magnoliopsida</taxon>
        <taxon>Liliopsida</taxon>
        <taxon>Zingiberales</taxon>
        <taxon>Zingiberaceae</taxon>
        <taxon>Zingiber</taxon>
    </lineage>
</organism>
<dbReference type="InterPro" id="IPR004088">
    <property type="entry name" value="KH_dom_type_1"/>
</dbReference>
<dbReference type="InterPro" id="IPR019448">
    <property type="entry name" value="NT-C2"/>
</dbReference>
<dbReference type="Pfam" id="PF00013">
    <property type="entry name" value="KH_1"/>
    <property type="match status" value="1"/>
</dbReference>
<dbReference type="Pfam" id="PF14223">
    <property type="entry name" value="Retrotran_gag_2"/>
    <property type="match status" value="1"/>
</dbReference>
<dbReference type="Proteomes" id="UP000734854">
    <property type="component" value="Unassembled WGS sequence"/>
</dbReference>
<proteinExistence type="predicted"/>
<feature type="transmembrane region" description="Helical" evidence="2">
    <location>
        <begin position="196"/>
        <end position="216"/>
    </location>
</feature>
<reference evidence="4 5" key="1">
    <citation type="submission" date="2020-08" db="EMBL/GenBank/DDBJ databases">
        <title>Plant Genome Project.</title>
        <authorList>
            <person name="Zhang R.-G."/>
        </authorList>
    </citation>
    <scope>NUCLEOTIDE SEQUENCE [LARGE SCALE GENOMIC DNA]</scope>
    <source>
        <tissue evidence="4">Rhizome</tissue>
    </source>
</reference>
<dbReference type="Pfam" id="PF25597">
    <property type="entry name" value="SH3_retrovirus"/>
    <property type="match status" value="1"/>
</dbReference>
<evidence type="ECO:0000256" key="2">
    <source>
        <dbReference type="SAM" id="Phobius"/>
    </source>
</evidence>
<evidence type="ECO:0000259" key="3">
    <source>
        <dbReference type="PROSITE" id="PS51840"/>
    </source>
</evidence>
<dbReference type="PANTHER" id="PTHR34452:SF1">
    <property type="entry name" value="SPORULATION-SPECIFIC PROTEIN"/>
    <property type="match status" value="1"/>
</dbReference>
<dbReference type="Gene3D" id="3.30.310.210">
    <property type="match status" value="1"/>
</dbReference>
<name>A0A8J5G494_ZINOF</name>
<protein>
    <recommendedName>
        <fullName evidence="3">C2 NT-type domain-containing protein</fullName>
    </recommendedName>
</protein>
<gene>
    <name evidence="4" type="ORF">ZIOFF_041040</name>
</gene>
<accession>A0A8J5G494</accession>
<dbReference type="PROSITE" id="PS51840">
    <property type="entry name" value="C2_NT"/>
    <property type="match status" value="1"/>
</dbReference>
<evidence type="ECO:0000313" key="5">
    <source>
        <dbReference type="Proteomes" id="UP000734854"/>
    </source>
</evidence>
<dbReference type="AlphaFoldDB" id="A0A8J5G494"/>
<comment type="caution">
    <text evidence="4">The sequence shown here is derived from an EMBL/GenBank/DDBJ whole genome shotgun (WGS) entry which is preliminary data.</text>
</comment>